<evidence type="ECO:0000256" key="2">
    <source>
        <dbReference type="SAM" id="MobiDB-lite"/>
    </source>
</evidence>
<feature type="compositionally biased region" description="Basic and acidic residues" evidence="2">
    <location>
        <begin position="609"/>
        <end position="631"/>
    </location>
</feature>
<evidence type="ECO:0000313" key="5">
    <source>
        <dbReference type="Proteomes" id="UP000298663"/>
    </source>
</evidence>
<evidence type="ECO:0000313" key="4">
    <source>
        <dbReference type="EMBL" id="TKR72579.1"/>
    </source>
</evidence>
<dbReference type="GO" id="GO:0008270">
    <property type="term" value="F:zinc ion binding"/>
    <property type="evidence" value="ECO:0007669"/>
    <property type="project" value="UniProtKB-KW"/>
</dbReference>
<keyword evidence="1" id="KW-0862">Zinc</keyword>
<evidence type="ECO:0000256" key="1">
    <source>
        <dbReference type="PROSITE-ProRule" id="PRU00723"/>
    </source>
</evidence>
<dbReference type="EMBL" id="AZBU02000006">
    <property type="protein sequence ID" value="TKR72579.1"/>
    <property type="molecule type" value="Genomic_DNA"/>
</dbReference>
<dbReference type="Proteomes" id="UP000298663">
    <property type="component" value="Unassembled WGS sequence"/>
</dbReference>
<feature type="domain" description="C3H1-type" evidence="3">
    <location>
        <begin position="972"/>
        <end position="1000"/>
    </location>
</feature>
<dbReference type="PROSITE" id="PS50103">
    <property type="entry name" value="ZF_C3H1"/>
    <property type="match status" value="1"/>
</dbReference>
<evidence type="ECO:0000259" key="3">
    <source>
        <dbReference type="PROSITE" id="PS50103"/>
    </source>
</evidence>
<dbReference type="InterPro" id="IPR000571">
    <property type="entry name" value="Znf_CCCH"/>
</dbReference>
<feature type="region of interest" description="Disordered" evidence="2">
    <location>
        <begin position="602"/>
        <end position="729"/>
    </location>
</feature>
<sequence length="1040" mass="115830">MGFYHQFHDYRQQQYPYYGYHENGFHDRMPPVDQVSFFNPRAPPPRFGHPPPDLEMSTSAALHLRGSYERSHFLNPELPLPSTSSDCVSTSQLDRMTIQVNANSTRQVISHTPHQAASSLTPVDPFQHQVQADLEIQASNYHGQSLQAVPSQPQPEAPSTQPEGTFYQQPPAELPRPPRPRLRPQAVVKPEVTPLGSRHDPIVLDDTPFVKQECRLGAEPIIIDVKNEMNGQVPARVVKTEYCSCCMTPKQLTIFLRCHKQDSDGQGSKENPIVLDEEATISEASNKLAEIVPTTLEALSQPIPEITSPSSPPPESNASVLAPLRIPLTPMQCETPETLTQKDMTEEPLDHLSLVEVLKAIQGVPKVPEKTVVSQPEPSMDVDYLRELFAGAFDEPEPAPQFSRPKKACEVITVDSDDDGMLPDSEDEPYITDSDSDAAPQIHSSTSSEAQPSKGPEVAVADPIEPTPDTSEATQPSSQPQRVINMSVLATIMKKRFMNNPGVHPEIIHASVTADEAFDEVMQALKIDETQIIIKVRRRSEGELGNPVMTSIKRKVLIPEGPKKSAEKSIDEFLAQIRQPETETPAKDSEAESLEALRKAALSTHPKMHKEASKRLDPLKTIDEETKRFTDARGSTKPSEDSNRPLKRDHQVQNRKRSQESRDSRRRLRSTTSPRPRKLSRRHSRSRSRSPRKRKTRRSKNRPNKRSRARSSQASDHSRSQSRELSPASEARALALASLNQFRKSQSGSATPEASTPKPPPPEPESSDELILPPPPPPEIEGLIDNSTVVDMDVEEPESVHSIPSLGPRPNFMSLFLHQLPTNNISVSLNFPVSPKPLNEDEELQRKIRECTKRRLMTGTVDEDDLSPECSRPQADIGRSFPAKSRRTLFPVDGGDNSDSEHSYKSKAVGMRKVASESQVGERGRTEPAFLPPFARKRQMEQSAFDDFGFQAPPRKRFGNNVMRVINGKKIYSDSNTCYEYAEKGTCNRGPFCLFTHGGDEELGAKKICTRHEFFKNLKLEPFEAVLCTGLPIPPGCGAL</sequence>
<feature type="region of interest" description="Disordered" evidence="2">
    <location>
        <begin position="145"/>
        <end position="184"/>
    </location>
</feature>
<gene>
    <name evidence="4" type="ORF">L596_020002</name>
</gene>
<keyword evidence="1" id="KW-0863">Zinc-finger</keyword>
<feature type="region of interest" description="Disordered" evidence="2">
    <location>
        <begin position="414"/>
        <end position="482"/>
    </location>
</feature>
<feature type="compositionally biased region" description="Basic and acidic residues" evidence="2">
    <location>
        <begin position="638"/>
        <end position="663"/>
    </location>
</feature>
<dbReference type="AlphaFoldDB" id="A0A4U5MS93"/>
<feature type="zinc finger region" description="C3H1-type" evidence="1">
    <location>
        <begin position="972"/>
        <end position="1000"/>
    </location>
</feature>
<keyword evidence="1" id="KW-0479">Metal-binding</keyword>
<accession>A0A4U5MS93</accession>
<keyword evidence="5" id="KW-1185">Reference proteome</keyword>
<feature type="compositionally biased region" description="Polar residues" evidence="2">
    <location>
        <begin position="442"/>
        <end position="451"/>
    </location>
</feature>
<reference evidence="4 5" key="1">
    <citation type="journal article" date="2015" name="Genome Biol.">
        <title>Comparative genomics of Steinernema reveals deeply conserved gene regulatory networks.</title>
        <authorList>
            <person name="Dillman A.R."/>
            <person name="Macchietto M."/>
            <person name="Porter C.F."/>
            <person name="Rogers A."/>
            <person name="Williams B."/>
            <person name="Antoshechkin I."/>
            <person name="Lee M.M."/>
            <person name="Goodwin Z."/>
            <person name="Lu X."/>
            <person name="Lewis E.E."/>
            <person name="Goodrich-Blair H."/>
            <person name="Stock S.P."/>
            <person name="Adams B.J."/>
            <person name="Sternberg P.W."/>
            <person name="Mortazavi A."/>
        </authorList>
    </citation>
    <scope>NUCLEOTIDE SEQUENCE [LARGE SCALE GENOMIC DNA]</scope>
    <source>
        <strain evidence="4 5">ALL</strain>
    </source>
</reference>
<dbReference type="OrthoDB" id="3247158at2759"/>
<comment type="caution">
    <text evidence="4">The sequence shown here is derived from an EMBL/GenBank/DDBJ whole genome shotgun (WGS) entry which is preliminary data.</text>
</comment>
<feature type="region of interest" description="Disordered" evidence="2">
    <location>
        <begin position="886"/>
        <end position="928"/>
    </location>
</feature>
<feature type="compositionally biased region" description="Acidic residues" evidence="2">
    <location>
        <begin position="415"/>
        <end position="436"/>
    </location>
</feature>
<name>A0A4U5MS93_STECR</name>
<feature type="compositionally biased region" description="Polar residues" evidence="2">
    <location>
        <begin position="468"/>
        <end position="482"/>
    </location>
</feature>
<organism evidence="4 5">
    <name type="scientific">Steinernema carpocapsae</name>
    <name type="common">Entomopathogenic nematode</name>
    <dbReference type="NCBI Taxonomy" id="34508"/>
    <lineage>
        <taxon>Eukaryota</taxon>
        <taxon>Metazoa</taxon>
        <taxon>Ecdysozoa</taxon>
        <taxon>Nematoda</taxon>
        <taxon>Chromadorea</taxon>
        <taxon>Rhabditida</taxon>
        <taxon>Tylenchina</taxon>
        <taxon>Panagrolaimomorpha</taxon>
        <taxon>Strongyloidoidea</taxon>
        <taxon>Steinernematidae</taxon>
        <taxon>Steinernema</taxon>
    </lineage>
</organism>
<feature type="compositionally biased region" description="Basic residues" evidence="2">
    <location>
        <begin position="664"/>
        <end position="709"/>
    </location>
</feature>
<proteinExistence type="predicted"/>
<protein>
    <recommendedName>
        <fullName evidence="3">C3H1-type domain-containing protein</fullName>
    </recommendedName>
</protein>
<feature type="region of interest" description="Disordered" evidence="2">
    <location>
        <begin position="741"/>
        <end position="783"/>
    </location>
</feature>
<reference evidence="4 5" key="2">
    <citation type="journal article" date="2019" name="G3 (Bethesda)">
        <title>Hybrid Assembly of the Genome of the Entomopathogenic Nematode Steinernema carpocapsae Identifies the X-Chromosome.</title>
        <authorList>
            <person name="Serra L."/>
            <person name="Macchietto M."/>
            <person name="Macias-Munoz A."/>
            <person name="McGill C.J."/>
            <person name="Rodriguez I.M."/>
            <person name="Rodriguez B."/>
            <person name="Murad R."/>
            <person name="Mortazavi A."/>
        </authorList>
    </citation>
    <scope>NUCLEOTIDE SEQUENCE [LARGE SCALE GENOMIC DNA]</scope>
    <source>
        <strain evidence="4 5">ALL</strain>
    </source>
</reference>
<feature type="compositionally biased region" description="Polar residues" evidence="2">
    <location>
        <begin position="157"/>
        <end position="167"/>
    </location>
</feature>